<dbReference type="AlphaFoldDB" id="A0A1L8R5L2"/>
<dbReference type="STRING" id="317010.RU96_GL000434"/>
<evidence type="ECO:0000313" key="2">
    <source>
        <dbReference type="Proteomes" id="UP000182835"/>
    </source>
</evidence>
<reference evidence="1 2" key="1">
    <citation type="submission" date="2014-12" db="EMBL/GenBank/DDBJ databases">
        <title>Draft genome sequences of 29 type strains of Enterococci.</title>
        <authorList>
            <person name="Zhong Z."/>
            <person name="Sun Z."/>
            <person name="Liu W."/>
            <person name="Zhang W."/>
            <person name="Zhang H."/>
        </authorList>
    </citation>
    <scope>NUCLEOTIDE SEQUENCE [LARGE SCALE GENOMIC DNA]</scope>
    <source>
        <strain evidence="1 2">DSM 21207</strain>
    </source>
</reference>
<dbReference type="Proteomes" id="UP000182835">
    <property type="component" value="Unassembled WGS sequence"/>
</dbReference>
<sequence>MNGVIEMKKFVSGVLVGTLATVAAAGAFVTAVKKQVIDPIDEKEAMIEENRKKAMRKRVAR</sequence>
<accession>A0A1L8R5L2</accession>
<evidence type="ECO:0000313" key="1">
    <source>
        <dbReference type="EMBL" id="OJG15034.1"/>
    </source>
</evidence>
<dbReference type="Pfam" id="PF11240">
    <property type="entry name" value="DUF3042"/>
    <property type="match status" value="1"/>
</dbReference>
<organism evidence="1 2">
    <name type="scientific">Enterococcus canintestini</name>
    <dbReference type="NCBI Taxonomy" id="317010"/>
    <lineage>
        <taxon>Bacteria</taxon>
        <taxon>Bacillati</taxon>
        <taxon>Bacillota</taxon>
        <taxon>Bacilli</taxon>
        <taxon>Lactobacillales</taxon>
        <taxon>Enterococcaceae</taxon>
        <taxon>Enterococcus</taxon>
    </lineage>
</organism>
<dbReference type="InterPro" id="IPR021402">
    <property type="entry name" value="DUF3042"/>
</dbReference>
<gene>
    <name evidence="1" type="ORF">RU96_GL000434</name>
</gene>
<dbReference type="EMBL" id="JXKG01000011">
    <property type="protein sequence ID" value="OJG15034.1"/>
    <property type="molecule type" value="Genomic_DNA"/>
</dbReference>
<comment type="caution">
    <text evidence="1">The sequence shown here is derived from an EMBL/GenBank/DDBJ whole genome shotgun (WGS) entry which is preliminary data.</text>
</comment>
<name>A0A1L8R5L2_9ENTE</name>
<protein>
    <recommendedName>
        <fullName evidence="3">DUF3042 domain-containing protein</fullName>
    </recommendedName>
</protein>
<evidence type="ECO:0008006" key="3">
    <source>
        <dbReference type="Google" id="ProtNLM"/>
    </source>
</evidence>
<proteinExistence type="predicted"/>